<dbReference type="Proteomes" id="UP001055117">
    <property type="component" value="Unassembled WGS sequence"/>
</dbReference>
<evidence type="ECO:0000313" key="7">
    <source>
        <dbReference type="Proteomes" id="UP001055117"/>
    </source>
</evidence>
<dbReference type="InterPro" id="IPR016035">
    <property type="entry name" value="Acyl_Trfase/lysoPLipase"/>
</dbReference>
<dbReference type="Gene3D" id="3.40.1090.10">
    <property type="entry name" value="Cytosolic phospholipase A2 catalytic domain"/>
    <property type="match status" value="1"/>
</dbReference>
<evidence type="ECO:0000256" key="3">
    <source>
        <dbReference type="SAM" id="MobiDB-lite"/>
    </source>
</evidence>
<sequence length="430" mass="44653">MPTSKTRRIALCATVLALGIGAPDLSFAGSDTAKRAERTVFTPGEIATARPAALKGPLRIAGDDPQAFQALIDQASAAADPWLVLSGGGENGAFAAGLLSGWSASGRRPAFGVITGVSTGALIAPFAFIGDAGDAALREAYTTVSAADVFEFGGSNEALTDTWPLKRRIEKAVTPRLLKAIAAEHAKGRRLLVATTELDTERPVLWDMGAIATVGDDKALNLFRAIVLASSAVPGVFPPVSIDSATANSKMIQEMHVDGGTTAPFFLAPKPALIAALTGSGGVKIPARTVYLVVNNKLAPYFQMATHTTLSVLGRAMSAAIKAQTRDALALADAFARRESLDLKVAEIDDRFTETSPAPFDQRYMKALFAHAETLGRAGTAFEGSEAMAGAPSNLPTGALGAVHAKAPHPAEMPRLDASRPEASQALATR</sequence>
<evidence type="ECO:0000259" key="5">
    <source>
        <dbReference type="PROSITE" id="PS51635"/>
    </source>
</evidence>
<proteinExistence type="predicted"/>
<feature type="signal peptide" evidence="4">
    <location>
        <begin position="1"/>
        <end position="28"/>
    </location>
</feature>
<evidence type="ECO:0000313" key="6">
    <source>
        <dbReference type="EMBL" id="GJD45353.1"/>
    </source>
</evidence>
<protein>
    <recommendedName>
        <fullName evidence="5">PNPLA domain-containing protein</fullName>
    </recommendedName>
</protein>
<dbReference type="SUPFAM" id="SSF52151">
    <property type="entry name" value="FabD/lysophospholipase-like"/>
    <property type="match status" value="1"/>
</dbReference>
<evidence type="ECO:0000256" key="1">
    <source>
        <dbReference type="ARBA" id="ARBA00023098"/>
    </source>
</evidence>
<feature type="chain" id="PRO_5045276936" description="PNPLA domain-containing protein" evidence="4">
    <location>
        <begin position="29"/>
        <end position="430"/>
    </location>
</feature>
<feature type="region of interest" description="Disordered" evidence="3">
    <location>
        <begin position="409"/>
        <end position="430"/>
    </location>
</feature>
<feature type="active site" description="Proton acceptor" evidence="2">
    <location>
        <position position="258"/>
    </location>
</feature>
<keyword evidence="2" id="KW-0442">Lipid degradation</keyword>
<dbReference type="Pfam" id="PF01734">
    <property type="entry name" value="Patatin"/>
    <property type="match status" value="1"/>
</dbReference>
<evidence type="ECO:0000256" key="2">
    <source>
        <dbReference type="PROSITE-ProRule" id="PRU01161"/>
    </source>
</evidence>
<comment type="caution">
    <text evidence="6">The sequence shown here is derived from an EMBL/GenBank/DDBJ whole genome shotgun (WGS) entry which is preliminary data.</text>
</comment>
<feature type="active site" description="Nucleophile" evidence="2">
    <location>
        <position position="118"/>
    </location>
</feature>
<keyword evidence="1 2" id="KW-0443">Lipid metabolism</keyword>
<reference evidence="6 7" key="1">
    <citation type="journal article" date="2021" name="Front. Microbiol.">
        <title>Comprehensive Comparative Genomics and Phenotyping of Methylobacterium Species.</title>
        <authorList>
            <person name="Alessa O."/>
            <person name="Ogura Y."/>
            <person name="Fujitani Y."/>
            <person name="Takami H."/>
            <person name="Hayashi T."/>
            <person name="Sahin N."/>
            <person name="Tani A."/>
        </authorList>
    </citation>
    <scope>NUCLEOTIDE SEQUENCE [LARGE SCALE GENOMIC DNA]</scope>
    <source>
        <strain evidence="6 7">DSM 23679</strain>
    </source>
</reference>
<keyword evidence="7" id="KW-1185">Reference proteome</keyword>
<feature type="short sequence motif" description="GXSXG" evidence="2">
    <location>
        <begin position="116"/>
        <end position="120"/>
    </location>
</feature>
<dbReference type="RefSeq" id="WP_238272535.1">
    <property type="nucleotide sequence ID" value="NZ_BPQG01000050.1"/>
</dbReference>
<keyword evidence="2" id="KW-0378">Hydrolase</keyword>
<dbReference type="PROSITE" id="PS51635">
    <property type="entry name" value="PNPLA"/>
    <property type="match status" value="1"/>
</dbReference>
<feature type="short sequence motif" description="DGA/G" evidence="2">
    <location>
        <begin position="258"/>
        <end position="260"/>
    </location>
</feature>
<feature type="domain" description="PNPLA" evidence="5">
    <location>
        <begin position="83"/>
        <end position="271"/>
    </location>
</feature>
<accession>A0ABQ4QJC1</accession>
<organism evidence="6 7">
    <name type="scientific">Methylobacterium cerastii</name>
    <dbReference type="NCBI Taxonomy" id="932741"/>
    <lineage>
        <taxon>Bacteria</taxon>
        <taxon>Pseudomonadati</taxon>
        <taxon>Pseudomonadota</taxon>
        <taxon>Alphaproteobacteria</taxon>
        <taxon>Hyphomicrobiales</taxon>
        <taxon>Methylobacteriaceae</taxon>
        <taxon>Methylobacterium</taxon>
    </lineage>
</organism>
<evidence type="ECO:0000256" key="4">
    <source>
        <dbReference type="SAM" id="SignalP"/>
    </source>
</evidence>
<gene>
    <name evidence="6" type="ORF">AFCDBAGC_3225</name>
</gene>
<keyword evidence="4" id="KW-0732">Signal</keyword>
<dbReference type="EMBL" id="BPQG01000050">
    <property type="protein sequence ID" value="GJD45353.1"/>
    <property type="molecule type" value="Genomic_DNA"/>
</dbReference>
<feature type="short sequence motif" description="GXGXXG" evidence="2">
    <location>
        <begin position="87"/>
        <end position="92"/>
    </location>
</feature>
<dbReference type="InterPro" id="IPR002641">
    <property type="entry name" value="PNPLA_dom"/>
</dbReference>
<name>A0ABQ4QJC1_9HYPH</name>